<comment type="caution">
    <text evidence="2">The sequence shown here is derived from an EMBL/GenBank/DDBJ whole genome shotgun (WGS) entry which is preliminary data.</text>
</comment>
<evidence type="ECO:0000259" key="1">
    <source>
        <dbReference type="Pfam" id="PF01261"/>
    </source>
</evidence>
<dbReference type="Pfam" id="PF01261">
    <property type="entry name" value="AP_endonuc_2"/>
    <property type="match status" value="1"/>
</dbReference>
<organism evidence="2">
    <name type="scientific">Paenibacillus sp. SYP-B3998</name>
    <dbReference type="NCBI Taxonomy" id="2678564"/>
    <lineage>
        <taxon>Bacteria</taxon>
        <taxon>Bacillati</taxon>
        <taxon>Bacillota</taxon>
        <taxon>Bacilli</taxon>
        <taxon>Bacillales</taxon>
        <taxon>Paenibacillaceae</taxon>
        <taxon>Paenibacillus</taxon>
    </lineage>
</organism>
<name>A0A6G3ZXI0_9BACL</name>
<evidence type="ECO:0000313" key="2">
    <source>
        <dbReference type="EMBL" id="NEW06923.1"/>
    </source>
</evidence>
<dbReference type="SUPFAM" id="SSF51658">
    <property type="entry name" value="Xylose isomerase-like"/>
    <property type="match status" value="1"/>
</dbReference>
<dbReference type="EMBL" id="JAAIKC010000004">
    <property type="protein sequence ID" value="NEW06923.1"/>
    <property type="molecule type" value="Genomic_DNA"/>
</dbReference>
<dbReference type="GO" id="GO:0016853">
    <property type="term" value="F:isomerase activity"/>
    <property type="evidence" value="ECO:0007669"/>
    <property type="project" value="UniProtKB-KW"/>
</dbReference>
<reference evidence="2" key="1">
    <citation type="submission" date="2020-02" db="EMBL/GenBank/DDBJ databases">
        <authorList>
            <person name="Shen X.-R."/>
            <person name="Zhang Y.-X."/>
        </authorList>
    </citation>
    <scope>NUCLEOTIDE SEQUENCE</scope>
    <source>
        <strain evidence="2">SYP-B3998</strain>
    </source>
</reference>
<protein>
    <submittedName>
        <fullName evidence="2">Sugar phosphate isomerase/epimerase</fullName>
    </submittedName>
</protein>
<sequence length="283" mass="31391">MKLSVFTVATPDLTPEALAKAAQSAGIDGIEWRYKEIPADAVGEQPSFWRNNLCSIDPQASDEELERFRVLAKEHGLVNLSVTPYLNCGDIAGTERVMQVAKKVGASFIRVGVPAYDESRNYNDLYAEAVNYLHHVQELSQQYGVKGLLETHHKTIAPSAGLVHRIISGFNPDYVGVLHDAGNMVHEGFENYRMGLELLGPYLTHVHIKNAGWAPTGEAQGSIKLWKSDWSPLDEGIVNWKQLLDVLKAVGYEGYLGIEDFSGQYGSSEMLLNYAKKVKQWLA</sequence>
<accession>A0A6G3ZXI0</accession>
<dbReference type="InterPro" id="IPR036237">
    <property type="entry name" value="Xyl_isomerase-like_sf"/>
</dbReference>
<dbReference type="RefSeq" id="WP_163946924.1">
    <property type="nucleotide sequence ID" value="NZ_JAAIKC010000004.1"/>
</dbReference>
<dbReference type="PANTHER" id="PTHR12110">
    <property type="entry name" value="HYDROXYPYRUVATE ISOMERASE"/>
    <property type="match status" value="1"/>
</dbReference>
<dbReference type="PANTHER" id="PTHR12110:SF41">
    <property type="entry name" value="INOSOSE DEHYDRATASE"/>
    <property type="match status" value="1"/>
</dbReference>
<feature type="domain" description="Xylose isomerase-like TIM barrel" evidence="1">
    <location>
        <begin position="20"/>
        <end position="267"/>
    </location>
</feature>
<gene>
    <name evidence="2" type="ORF">GK047_13010</name>
</gene>
<dbReference type="InterPro" id="IPR050312">
    <property type="entry name" value="IolE/XylAMocC-like"/>
</dbReference>
<dbReference type="AlphaFoldDB" id="A0A6G3ZXI0"/>
<dbReference type="Gene3D" id="3.20.20.150">
    <property type="entry name" value="Divalent-metal-dependent TIM barrel enzymes"/>
    <property type="match status" value="1"/>
</dbReference>
<keyword evidence="2" id="KW-0413">Isomerase</keyword>
<proteinExistence type="predicted"/>
<dbReference type="InterPro" id="IPR013022">
    <property type="entry name" value="Xyl_isomerase-like_TIM-brl"/>
</dbReference>